<gene>
    <name evidence="1" type="ORF">GM921_00405</name>
</gene>
<dbReference type="RefSeq" id="WP_182920635.1">
    <property type="nucleotide sequence ID" value="NZ_WNXD01000001.1"/>
</dbReference>
<evidence type="ECO:0000313" key="1">
    <source>
        <dbReference type="EMBL" id="MBB2143930.1"/>
    </source>
</evidence>
<dbReference type="Gene3D" id="2.60.40.1930">
    <property type="match status" value="1"/>
</dbReference>
<proteinExistence type="predicted"/>
<evidence type="ECO:0000313" key="2">
    <source>
        <dbReference type="Proteomes" id="UP000601055"/>
    </source>
</evidence>
<organism evidence="1 2">
    <name type="scientific">Pedobacter planticolens</name>
    <dbReference type="NCBI Taxonomy" id="2679964"/>
    <lineage>
        <taxon>Bacteria</taxon>
        <taxon>Pseudomonadati</taxon>
        <taxon>Bacteroidota</taxon>
        <taxon>Sphingobacteriia</taxon>
        <taxon>Sphingobacteriales</taxon>
        <taxon>Sphingobacteriaceae</taxon>
        <taxon>Pedobacter</taxon>
    </lineage>
</organism>
<accession>A0A923DWG1</accession>
<dbReference type="Proteomes" id="UP000601055">
    <property type="component" value="Unassembled WGS sequence"/>
</dbReference>
<dbReference type="AlphaFoldDB" id="A0A923DWG1"/>
<sequence length="824" mass="91819">MKVSYLSFDKSKWKHFLILSYCLGISIFSYSQVNLPIDSSLSKKLALYQKAIPTNLLFVHTDKTLYTNNETLWFSAYLVKSTPESLKDHSVLSVAIVREDDRKVVLEASYGMQYGLSHGSLTLPDSIRPGNYQFIASTNVQNNTKRPLAIFTQSITIKSTMEQDFSASLTLLDTTVTNNGVRVQVAVNIKNIDPKNKQRPIVEYSLDKGTKQSAVLTENTYTIQIPKTQLTNGELVLTTAVKYNNKMLYLSTRLPAVKTQQINVRFFPEGGSLVEGLESKIGWEAKTSNNLPIAVNAILLEDGKPMDTVSTSSYGMGKFKVMPKAKSNYTLKILSNNFLENDTIYQFPTILQNGIVLQVPNAVINDTLRMSLFSREVRKVRVIVHNYTEDFASFSVSTKPGGYKMAIPLPAITKGLATVTILDEQGRPLAERLFFARYNDKITATAKSDKAIYGKKEKVILKLKLSDQTAKPIQGIVSLAVVQDNRLESSKQQDIESYVYLNYDLGNLPLDPVGRGFDNKAYLEDIFLIKSWRNYTWQAMMNTTIQDTTQHPKLPPIIARVKYNEKELKNPVILAILRDSLAGLVTTEPDGTSILNPNQLLVTEGRKVLLSINKKINTGYTVEIDDPGKVANTILAEHIDIPNRGIANTNQNSTDQVLKGLEKAIALQTVTINAGKDNSLYGTSGPKTINSCGDYVCAFKILNCPIHYGDSRNRAPVKGKTYYSTTGPSSVYLGCEMDKPIDRLFRTDGIYRARQFYGVDTSPDGLLDLQYLPTLFWKPGIITSAKGEAEFSFYTGDISGKFRIVVQGISQRDMIYGESSITVK</sequence>
<keyword evidence="2" id="KW-1185">Reference proteome</keyword>
<dbReference type="EMBL" id="WNXD01000001">
    <property type="protein sequence ID" value="MBB2143930.1"/>
    <property type="molecule type" value="Genomic_DNA"/>
</dbReference>
<evidence type="ECO:0008006" key="3">
    <source>
        <dbReference type="Google" id="ProtNLM"/>
    </source>
</evidence>
<reference evidence="1" key="1">
    <citation type="submission" date="2019-11" db="EMBL/GenBank/DDBJ databases">
        <title>Description of Pedobacter sp. LMG 31464T.</title>
        <authorList>
            <person name="Carlier A."/>
            <person name="Qi S."/>
            <person name="Vandamme P."/>
        </authorList>
    </citation>
    <scope>NUCLEOTIDE SEQUENCE</scope>
    <source>
        <strain evidence="1">LMG 31464</strain>
    </source>
</reference>
<comment type="caution">
    <text evidence="1">The sequence shown here is derived from an EMBL/GenBank/DDBJ whole genome shotgun (WGS) entry which is preliminary data.</text>
</comment>
<name>A0A923DWG1_9SPHI</name>
<protein>
    <recommendedName>
        <fullName evidence="3">MG2 domain-containing protein</fullName>
    </recommendedName>
</protein>